<dbReference type="PROSITE" id="PS00573">
    <property type="entry name" value="PYRIDINE_REDOX_2"/>
    <property type="match status" value="1"/>
</dbReference>
<evidence type="ECO:0000256" key="3">
    <source>
        <dbReference type="ARBA" id="ARBA00022827"/>
    </source>
</evidence>
<dbReference type="PRINTS" id="PR00469">
    <property type="entry name" value="PNDRDTASEII"/>
</dbReference>
<evidence type="ECO:0000313" key="12">
    <source>
        <dbReference type="Proteomes" id="UP001143981"/>
    </source>
</evidence>
<comment type="catalytic activity">
    <reaction evidence="8">
        <text>[thioredoxin]-dithiol + NADP(+) = [thioredoxin]-disulfide + NADPH + H(+)</text>
        <dbReference type="Rhea" id="RHEA:20345"/>
        <dbReference type="Rhea" id="RHEA-COMP:10698"/>
        <dbReference type="Rhea" id="RHEA-COMP:10700"/>
        <dbReference type="ChEBI" id="CHEBI:15378"/>
        <dbReference type="ChEBI" id="CHEBI:29950"/>
        <dbReference type="ChEBI" id="CHEBI:50058"/>
        <dbReference type="ChEBI" id="CHEBI:57783"/>
        <dbReference type="ChEBI" id="CHEBI:58349"/>
        <dbReference type="EC" id="1.8.1.9"/>
    </reaction>
</comment>
<dbReference type="Gene3D" id="3.50.50.60">
    <property type="entry name" value="FAD/NAD(P)-binding domain"/>
    <property type="match status" value="2"/>
</dbReference>
<keyword evidence="7 8" id="KW-0676">Redox-active center</keyword>
<dbReference type="InterPro" id="IPR036188">
    <property type="entry name" value="FAD/NAD-bd_sf"/>
</dbReference>
<evidence type="ECO:0000256" key="5">
    <source>
        <dbReference type="ARBA" id="ARBA00023002"/>
    </source>
</evidence>
<dbReference type="Pfam" id="PF07992">
    <property type="entry name" value="Pyr_redox_2"/>
    <property type="match status" value="1"/>
</dbReference>
<comment type="similarity">
    <text evidence="1 8">Belongs to the class-II pyridine nucleotide-disulfide oxidoreductase family.</text>
</comment>
<evidence type="ECO:0000256" key="2">
    <source>
        <dbReference type="ARBA" id="ARBA00022630"/>
    </source>
</evidence>
<sequence length="351" mass="37004">MAARAEPSRCFAIIGSGPAGHTAAIYAARANLGPVLFEGMMAGGVAPGGQLTTTTDVENFPGFPGGIMGGELTDRLREQSERFGTTIVTETVTRVDLSARPIRLWREDADGDAHTPDTCDALIVATGATAKRLHIKGEAEYWQRGMSACAVCDGAAPIFRGKPLVVIGGGDSACEEATFLTKYASHVYIAVRRDAFRASSIMAKRASSNPKITVLWNTHVVEAKGDGSALTHVVLQDAKTQATRDFPVAGLFYAIGHTPNTAFLQGQLDTDETGYLLVKPGSTLTNIRGVFAAGDVQDKHYRQAITAAGTGCMAALDAEKYLEDLAAEAQEKAAAEAHKAAVEDHEPAGKL</sequence>
<dbReference type="PANTHER" id="PTHR48105">
    <property type="entry name" value="THIOREDOXIN REDUCTASE 1-RELATED-RELATED"/>
    <property type="match status" value="1"/>
</dbReference>
<proteinExistence type="inferred from homology"/>
<keyword evidence="3 8" id="KW-0274">FAD</keyword>
<evidence type="ECO:0000256" key="9">
    <source>
        <dbReference type="RuleBase" id="RU003881"/>
    </source>
</evidence>
<dbReference type="EC" id="1.8.1.9" evidence="8"/>
<evidence type="ECO:0000259" key="10">
    <source>
        <dbReference type="Pfam" id="PF07992"/>
    </source>
</evidence>
<feature type="domain" description="FAD/NAD(P)-binding" evidence="10">
    <location>
        <begin position="12"/>
        <end position="311"/>
    </location>
</feature>
<dbReference type="Proteomes" id="UP001143981">
    <property type="component" value="Unassembled WGS sequence"/>
</dbReference>
<dbReference type="InterPro" id="IPR005982">
    <property type="entry name" value="Thioredox_Rdtase"/>
</dbReference>
<dbReference type="SUPFAM" id="SSF51905">
    <property type="entry name" value="FAD/NAD(P)-binding domain"/>
    <property type="match status" value="1"/>
</dbReference>
<dbReference type="PRINTS" id="PR00368">
    <property type="entry name" value="FADPNR"/>
</dbReference>
<organism evidence="11 12">
    <name type="scientific">Coemansia biformis</name>
    <dbReference type="NCBI Taxonomy" id="1286918"/>
    <lineage>
        <taxon>Eukaryota</taxon>
        <taxon>Fungi</taxon>
        <taxon>Fungi incertae sedis</taxon>
        <taxon>Zoopagomycota</taxon>
        <taxon>Kickxellomycotina</taxon>
        <taxon>Kickxellomycetes</taxon>
        <taxon>Kickxellales</taxon>
        <taxon>Kickxellaceae</taxon>
        <taxon>Coemansia</taxon>
    </lineage>
</organism>
<dbReference type="GO" id="GO:0004791">
    <property type="term" value="F:thioredoxin-disulfide reductase (NADPH) activity"/>
    <property type="evidence" value="ECO:0007669"/>
    <property type="project" value="UniProtKB-UniRule"/>
</dbReference>
<dbReference type="AlphaFoldDB" id="A0A9W8CYN6"/>
<comment type="subunit">
    <text evidence="8">Homodimer.</text>
</comment>
<keyword evidence="5 8" id="KW-0560">Oxidoreductase</keyword>
<dbReference type="InterPro" id="IPR008255">
    <property type="entry name" value="Pyr_nucl-diS_OxRdtase_2_AS"/>
</dbReference>
<evidence type="ECO:0000256" key="6">
    <source>
        <dbReference type="ARBA" id="ARBA00023157"/>
    </source>
</evidence>
<evidence type="ECO:0000256" key="8">
    <source>
        <dbReference type="RuleBase" id="RU003880"/>
    </source>
</evidence>
<comment type="caution">
    <text evidence="11">The sequence shown here is derived from an EMBL/GenBank/DDBJ whole genome shotgun (WGS) entry which is preliminary data.</text>
</comment>
<comment type="cofactor">
    <cofactor evidence="9">
        <name>FAD</name>
        <dbReference type="ChEBI" id="CHEBI:57692"/>
    </cofactor>
    <text evidence="9">Binds 1 FAD per subunit.</text>
</comment>
<dbReference type="GO" id="GO:0019430">
    <property type="term" value="P:removal of superoxide radicals"/>
    <property type="evidence" value="ECO:0007669"/>
    <property type="project" value="UniProtKB-UniRule"/>
</dbReference>
<dbReference type="EMBL" id="JANBOI010000442">
    <property type="protein sequence ID" value="KAJ1730522.1"/>
    <property type="molecule type" value="Genomic_DNA"/>
</dbReference>
<evidence type="ECO:0000256" key="7">
    <source>
        <dbReference type="ARBA" id="ARBA00023284"/>
    </source>
</evidence>
<dbReference type="InterPro" id="IPR050097">
    <property type="entry name" value="Ferredoxin-NADP_redctase_2"/>
</dbReference>
<reference evidence="11" key="1">
    <citation type="submission" date="2022-07" db="EMBL/GenBank/DDBJ databases">
        <title>Phylogenomic reconstructions and comparative analyses of Kickxellomycotina fungi.</title>
        <authorList>
            <person name="Reynolds N.K."/>
            <person name="Stajich J.E."/>
            <person name="Barry K."/>
            <person name="Grigoriev I.V."/>
            <person name="Crous P."/>
            <person name="Smith M.E."/>
        </authorList>
    </citation>
    <scope>NUCLEOTIDE SEQUENCE</scope>
    <source>
        <strain evidence="11">BCRC 34381</strain>
    </source>
</reference>
<keyword evidence="2 8" id="KW-0285">Flavoprotein</keyword>
<keyword evidence="12" id="KW-1185">Reference proteome</keyword>
<keyword evidence="6" id="KW-1015">Disulfide bond</keyword>
<evidence type="ECO:0000313" key="11">
    <source>
        <dbReference type="EMBL" id="KAJ1730522.1"/>
    </source>
</evidence>
<dbReference type="NCBIfam" id="TIGR01292">
    <property type="entry name" value="TRX_reduct"/>
    <property type="match status" value="1"/>
</dbReference>
<name>A0A9W8CYN6_9FUNG</name>
<protein>
    <recommendedName>
        <fullName evidence="8">Thioredoxin reductase</fullName>
        <ecNumber evidence="8">1.8.1.9</ecNumber>
    </recommendedName>
</protein>
<accession>A0A9W8CYN6</accession>
<dbReference type="InterPro" id="IPR023753">
    <property type="entry name" value="FAD/NAD-binding_dom"/>
</dbReference>
<keyword evidence="4 9" id="KW-0521">NADP</keyword>
<gene>
    <name evidence="11" type="primary">TRR1</name>
    <name evidence="11" type="ORF">LPJ61_002969</name>
</gene>
<evidence type="ECO:0000256" key="4">
    <source>
        <dbReference type="ARBA" id="ARBA00022857"/>
    </source>
</evidence>
<dbReference type="GO" id="GO:0005737">
    <property type="term" value="C:cytoplasm"/>
    <property type="evidence" value="ECO:0007669"/>
    <property type="project" value="InterPro"/>
</dbReference>
<dbReference type="OrthoDB" id="371245at2759"/>
<dbReference type="FunFam" id="3.50.50.60:FF:000064">
    <property type="entry name" value="Thioredoxin reductase"/>
    <property type="match status" value="1"/>
</dbReference>
<evidence type="ECO:0000256" key="1">
    <source>
        <dbReference type="ARBA" id="ARBA00009333"/>
    </source>
</evidence>